<dbReference type="EMBL" id="JACIIV010000014">
    <property type="protein sequence ID" value="MBB6227931.1"/>
    <property type="molecule type" value="Genomic_DNA"/>
</dbReference>
<evidence type="ECO:0000313" key="2">
    <source>
        <dbReference type="EMBL" id="MBB6227931.1"/>
    </source>
</evidence>
<sequence>MRDFNWRRTVLALVFAGSGLALTALAVWLAWNVLNAPWPAALAAARLRIIGAALYAVLALLGLVLTGLAMTVALRQVSARFMGADFSASGNGDGGSA</sequence>
<name>A0A841L8M2_9SPHN</name>
<reference evidence="2 3" key="1">
    <citation type="submission" date="2020-08" db="EMBL/GenBank/DDBJ databases">
        <title>Genomic Encyclopedia of Type Strains, Phase IV (KMG-IV): sequencing the most valuable type-strain genomes for metagenomic binning, comparative biology and taxonomic classification.</title>
        <authorList>
            <person name="Goeker M."/>
        </authorList>
    </citation>
    <scope>NUCLEOTIDE SEQUENCE [LARGE SCALE GENOMIC DNA]</scope>
    <source>
        <strain evidence="2 3">DSM 102189</strain>
    </source>
</reference>
<dbReference type="RefSeq" id="WP_184199379.1">
    <property type="nucleotide sequence ID" value="NZ_BMOX01000061.1"/>
</dbReference>
<evidence type="ECO:0000256" key="1">
    <source>
        <dbReference type="SAM" id="Phobius"/>
    </source>
</evidence>
<organism evidence="2 3">
    <name type="scientific">Polymorphobacter multimanifer</name>
    <dbReference type="NCBI Taxonomy" id="1070431"/>
    <lineage>
        <taxon>Bacteria</taxon>
        <taxon>Pseudomonadati</taxon>
        <taxon>Pseudomonadota</taxon>
        <taxon>Alphaproteobacteria</taxon>
        <taxon>Sphingomonadales</taxon>
        <taxon>Sphingosinicellaceae</taxon>
        <taxon>Polymorphobacter</taxon>
    </lineage>
</organism>
<comment type="caution">
    <text evidence="2">The sequence shown here is derived from an EMBL/GenBank/DDBJ whole genome shotgun (WGS) entry which is preliminary data.</text>
</comment>
<keyword evidence="1" id="KW-0812">Transmembrane</keyword>
<dbReference type="Proteomes" id="UP000538147">
    <property type="component" value="Unassembled WGS sequence"/>
</dbReference>
<keyword evidence="1" id="KW-0472">Membrane</keyword>
<dbReference type="AlphaFoldDB" id="A0A841L8M2"/>
<gene>
    <name evidence="2" type="ORF">FHS79_002113</name>
</gene>
<feature type="transmembrane region" description="Helical" evidence="1">
    <location>
        <begin position="50"/>
        <end position="74"/>
    </location>
</feature>
<keyword evidence="1" id="KW-1133">Transmembrane helix</keyword>
<protein>
    <submittedName>
        <fullName evidence="2">Thiol:disulfide interchange protein</fullName>
    </submittedName>
</protein>
<proteinExistence type="predicted"/>
<accession>A0A841L8M2</accession>
<evidence type="ECO:0000313" key="3">
    <source>
        <dbReference type="Proteomes" id="UP000538147"/>
    </source>
</evidence>
<keyword evidence="3" id="KW-1185">Reference proteome</keyword>